<feature type="compositionally biased region" description="Polar residues" evidence="1">
    <location>
        <begin position="27"/>
        <end position="38"/>
    </location>
</feature>
<comment type="caution">
    <text evidence="2">The sequence shown here is derived from an EMBL/GenBank/DDBJ whole genome shotgun (WGS) entry which is preliminary data.</text>
</comment>
<accession>A0A5B7K9Z2</accession>
<dbReference type="EMBL" id="VSRR010137126">
    <property type="protein sequence ID" value="MPD03646.1"/>
    <property type="molecule type" value="Genomic_DNA"/>
</dbReference>
<name>A0A5B7K9Z2_PORTR</name>
<evidence type="ECO:0000313" key="3">
    <source>
        <dbReference type="Proteomes" id="UP000324222"/>
    </source>
</evidence>
<evidence type="ECO:0000313" key="2">
    <source>
        <dbReference type="EMBL" id="MPD03646.1"/>
    </source>
</evidence>
<organism evidence="2 3">
    <name type="scientific">Portunus trituberculatus</name>
    <name type="common">Swimming crab</name>
    <name type="synonym">Neptunus trituberculatus</name>
    <dbReference type="NCBI Taxonomy" id="210409"/>
    <lineage>
        <taxon>Eukaryota</taxon>
        <taxon>Metazoa</taxon>
        <taxon>Ecdysozoa</taxon>
        <taxon>Arthropoda</taxon>
        <taxon>Crustacea</taxon>
        <taxon>Multicrustacea</taxon>
        <taxon>Malacostraca</taxon>
        <taxon>Eumalacostraca</taxon>
        <taxon>Eucarida</taxon>
        <taxon>Decapoda</taxon>
        <taxon>Pleocyemata</taxon>
        <taxon>Brachyura</taxon>
        <taxon>Eubrachyura</taxon>
        <taxon>Portunoidea</taxon>
        <taxon>Portunidae</taxon>
        <taxon>Portuninae</taxon>
        <taxon>Portunus</taxon>
    </lineage>
</organism>
<sequence>MSRPEPCRTCHKPNSRPQIPHTPLHTPPTNSTQHQTFTHAPLQRRSHPRNTQRDEGHVTRSLLSLHLSSLPVYPRVCEGE</sequence>
<feature type="region of interest" description="Disordered" evidence="1">
    <location>
        <begin position="1"/>
        <end position="60"/>
    </location>
</feature>
<dbReference type="Proteomes" id="UP000324222">
    <property type="component" value="Unassembled WGS sequence"/>
</dbReference>
<proteinExistence type="predicted"/>
<reference evidence="2 3" key="1">
    <citation type="submission" date="2019-05" db="EMBL/GenBank/DDBJ databases">
        <title>Another draft genome of Portunus trituberculatus and its Hox gene families provides insights of decapod evolution.</title>
        <authorList>
            <person name="Jeong J.-H."/>
            <person name="Song I."/>
            <person name="Kim S."/>
            <person name="Choi T."/>
            <person name="Kim D."/>
            <person name="Ryu S."/>
            <person name="Kim W."/>
        </authorList>
    </citation>
    <scope>NUCLEOTIDE SEQUENCE [LARGE SCALE GENOMIC DNA]</scope>
    <source>
        <tissue evidence="2">Muscle</tissue>
    </source>
</reference>
<gene>
    <name evidence="2" type="ORF">E2C01_099288</name>
</gene>
<evidence type="ECO:0000256" key="1">
    <source>
        <dbReference type="SAM" id="MobiDB-lite"/>
    </source>
</evidence>
<keyword evidence="3" id="KW-1185">Reference proteome</keyword>
<protein>
    <submittedName>
        <fullName evidence="2">Uncharacterized protein</fullName>
    </submittedName>
</protein>
<dbReference type="AlphaFoldDB" id="A0A5B7K9Z2"/>